<sequence>MSLSPADLIAFLNAVPPEALLLCQALFCFGTILLLVRLFGAPGLYLYIATAVIAANVEVLKAVQFSFYDHPVAMGTVLFGSTYLATDILTEHYGRDAARKAVFLSFAAYLLFTLFMIITLGYRPMTAEQAGADMAWALPMQDHIAAIFTPAPALFAAGMTAYLTSQLFDVWVYQRIRGATGDRHLWLRNNGSTMLSSLVDNVIFSVLAWVVFAPDPVGWEALLYTYILGTYGMRVALSILDTPFMYLSRRMVRRVDGAVVKG</sequence>
<dbReference type="EMBL" id="NOXU01000022">
    <property type="protein sequence ID" value="OYQ36486.1"/>
    <property type="molecule type" value="Genomic_DNA"/>
</dbReference>
<keyword evidence="1" id="KW-1133">Transmembrane helix</keyword>
<comment type="similarity">
    <text evidence="1">Belongs to the vitamin uptake transporter (VUT/ECF) (TC 2.A.88) family. Q precursor transporter subfamily.</text>
</comment>
<dbReference type="GO" id="GO:0022857">
    <property type="term" value="F:transmembrane transporter activity"/>
    <property type="evidence" value="ECO:0007669"/>
    <property type="project" value="UniProtKB-UniRule"/>
</dbReference>
<feature type="transmembrane region" description="Helical" evidence="1">
    <location>
        <begin position="143"/>
        <end position="172"/>
    </location>
</feature>
<proteinExistence type="inferred from homology"/>
<dbReference type="RefSeq" id="WP_094454135.1">
    <property type="nucleotide sequence ID" value="NZ_NOXU01000022.1"/>
</dbReference>
<keyword evidence="1" id="KW-0472">Membrane</keyword>
<reference evidence="2 3" key="1">
    <citation type="submission" date="2017-07" db="EMBL/GenBank/DDBJ databases">
        <title>Niveispirillum cyanobacteriorum sp. nov., isolated from cyanobacterial aggregates in a eutrophic lake.</title>
        <authorList>
            <person name="Cai H."/>
        </authorList>
    </citation>
    <scope>NUCLEOTIDE SEQUENCE [LARGE SCALE GENOMIC DNA]</scope>
    <source>
        <strain evidence="3">TH1-14</strain>
    </source>
</reference>
<feature type="transmembrane region" description="Helical" evidence="1">
    <location>
        <begin position="19"/>
        <end position="39"/>
    </location>
</feature>
<feature type="transmembrane region" description="Helical" evidence="1">
    <location>
        <begin position="101"/>
        <end position="123"/>
    </location>
</feature>
<feature type="transmembrane region" description="Helical" evidence="1">
    <location>
        <begin position="44"/>
        <end position="65"/>
    </location>
</feature>
<comment type="subcellular location">
    <subcellularLocation>
        <location evidence="1">Cell inner membrane</location>
        <topology evidence="1">Multi-pass membrane protein</topology>
    </subcellularLocation>
</comment>
<keyword evidence="1" id="KW-0812">Transmembrane</keyword>
<evidence type="ECO:0000313" key="3">
    <source>
        <dbReference type="Proteomes" id="UP000216998"/>
    </source>
</evidence>
<accession>A0A255Z4V5</accession>
<keyword evidence="1" id="KW-1003">Cell membrane</keyword>
<keyword evidence="1" id="KW-0997">Cell inner membrane</keyword>
<dbReference type="PANTHER" id="PTHR34300">
    <property type="entry name" value="QUEUOSINE PRECURSOR TRANSPORTER-RELATED"/>
    <property type="match status" value="1"/>
</dbReference>
<feature type="transmembrane region" description="Helical" evidence="1">
    <location>
        <begin position="193"/>
        <end position="212"/>
    </location>
</feature>
<dbReference type="AlphaFoldDB" id="A0A255Z4V5"/>
<evidence type="ECO:0000313" key="2">
    <source>
        <dbReference type="EMBL" id="OYQ36486.1"/>
    </source>
</evidence>
<feature type="transmembrane region" description="Helical" evidence="1">
    <location>
        <begin position="224"/>
        <end position="247"/>
    </location>
</feature>
<evidence type="ECO:0000256" key="1">
    <source>
        <dbReference type="HAMAP-Rule" id="MF_02088"/>
    </source>
</evidence>
<comment type="caution">
    <text evidence="2">The sequence shown here is derived from an EMBL/GenBank/DDBJ whole genome shotgun (WGS) entry which is preliminary data.</text>
</comment>
<comment type="function">
    <text evidence="1">Involved in the import of queuosine (Q) precursors, required for Q precursor salvage.</text>
</comment>
<dbReference type="OrthoDB" id="7065604at2"/>
<dbReference type="NCBIfam" id="TIGR00697">
    <property type="entry name" value="queuosine precursor transporter"/>
    <property type="match status" value="1"/>
</dbReference>
<dbReference type="Pfam" id="PF02592">
    <property type="entry name" value="Vut_1"/>
    <property type="match status" value="1"/>
</dbReference>
<dbReference type="HAMAP" id="MF_02088">
    <property type="entry name" value="Q_prec_transport"/>
    <property type="match status" value="1"/>
</dbReference>
<dbReference type="InterPro" id="IPR003744">
    <property type="entry name" value="YhhQ"/>
</dbReference>
<feature type="transmembrane region" description="Helical" evidence="1">
    <location>
        <begin position="71"/>
        <end position="89"/>
    </location>
</feature>
<keyword evidence="1" id="KW-0813">Transport</keyword>
<dbReference type="Proteomes" id="UP000216998">
    <property type="component" value="Unassembled WGS sequence"/>
</dbReference>
<protein>
    <recommendedName>
        <fullName evidence="1">Probable queuosine precursor transporter</fullName>
        <shortName evidence="1">Q precursor transporter</shortName>
    </recommendedName>
</protein>
<dbReference type="PANTHER" id="PTHR34300:SF2">
    <property type="entry name" value="QUEUOSINE PRECURSOR TRANSPORTER-RELATED"/>
    <property type="match status" value="1"/>
</dbReference>
<dbReference type="GO" id="GO:0005886">
    <property type="term" value="C:plasma membrane"/>
    <property type="evidence" value="ECO:0007669"/>
    <property type="project" value="UniProtKB-SubCell"/>
</dbReference>
<keyword evidence="3" id="KW-1185">Reference proteome</keyword>
<organism evidence="2 3">
    <name type="scientific">Niveispirillum lacus</name>
    <dbReference type="NCBI Taxonomy" id="1981099"/>
    <lineage>
        <taxon>Bacteria</taxon>
        <taxon>Pseudomonadati</taxon>
        <taxon>Pseudomonadota</taxon>
        <taxon>Alphaproteobacteria</taxon>
        <taxon>Rhodospirillales</taxon>
        <taxon>Azospirillaceae</taxon>
        <taxon>Niveispirillum</taxon>
    </lineage>
</organism>
<gene>
    <name evidence="2" type="ORF">CHU95_04485</name>
</gene>
<name>A0A255Z4V5_9PROT</name>